<dbReference type="Proteomes" id="UP000285301">
    <property type="component" value="Unassembled WGS sequence"/>
</dbReference>
<evidence type="ECO:0000259" key="6">
    <source>
        <dbReference type="PROSITE" id="PS50089"/>
    </source>
</evidence>
<evidence type="ECO:0000313" key="8">
    <source>
        <dbReference type="Proteomes" id="UP000285301"/>
    </source>
</evidence>
<keyword evidence="5" id="KW-1133">Transmembrane helix</keyword>
<proteinExistence type="predicted"/>
<dbReference type="GO" id="GO:0004842">
    <property type="term" value="F:ubiquitin-protein transferase activity"/>
    <property type="evidence" value="ECO:0007669"/>
    <property type="project" value="InterPro"/>
</dbReference>
<dbReference type="GO" id="GO:0016567">
    <property type="term" value="P:protein ubiquitination"/>
    <property type="evidence" value="ECO:0007669"/>
    <property type="project" value="InterPro"/>
</dbReference>
<feature type="transmembrane region" description="Helical" evidence="5">
    <location>
        <begin position="216"/>
        <end position="235"/>
    </location>
</feature>
<dbReference type="PROSITE" id="PS50089">
    <property type="entry name" value="ZF_RING_2"/>
    <property type="match status" value="1"/>
</dbReference>
<dbReference type="AlphaFoldDB" id="A0A3S4QII9"/>
<comment type="caution">
    <text evidence="7">The sequence shown here is derived from an EMBL/GenBank/DDBJ whole genome shotgun (WGS) entry which is preliminary data.</text>
</comment>
<dbReference type="Gene3D" id="3.30.40.10">
    <property type="entry name" value="Zinc/RING finger domain, C3HC4 (zinc finger)"/>
    <property type="match status" value="2"/>
</dbReference>
<keyword evidence="1" id="KW-0479">Metal-binding</keyword>
<reference evidence="7 8" key="1">
    <citation type="journal article" date="2018" name="Gigascience">
        <title>Genomes of trombidid mites reveal novel predicted allergens and laterally-transferred genes associated with secondary metabolism.</title>
        <authorList>
            <person name="Dong X."/>
            <person name="Chaisiri K."/>
            <person name="Xia D."/>
            <person name="Armstrong S.D."/>
            <person name="Fang Y."/>
            <person name="Donnelly M.J."/>
            <person name="Kadowaki T."/>
            <person name="McGarry J.W."/>
            <person name="Darby A.C."/>
            <person name="Makepeace B.L."/>
        </authorList>
    </citation>
    <scope>NUCLEOTIDE SEQUENCE [LARGE SCALE GENOMIC DNA]</scope>
    <source>
        <strain evidence="7">UoL-WK</strain>
    </source>
</reference>
<feature type="domain" description="RING-type" evidence="6">
    <location>
        <begin position="20"/>
        <end position="58"/>
    </location>
</feature>
<dbReference type="EMBL" id="NCKU01005991">
    <property type="protein sequence ID" value="RWS03949.1"/>
    <property type="molecule type" value="Genomic_DNA"/>
</dbReference>
<sequence>MGIDVNRFTNLSFVKDEVICAICRAVFDDPLCLTKCGHTYCKSCILRWLRERKTCPIDGSEVCEMNALISAPLIVKNIIGLLLIHCDYELNGCREVVALENLREHCEKCKYRPSLKMRFYQNVDKLFSHLFSSKQRRQQIVNTHRENDSSTGSIYYDSFFQRQRRQRLQRQLQNEARQQVYNDSSMAVELKLLFLLLLVIIFACFFRAFAPNLTQFYINNEVVCWLTLVTAFTVYRNHHNLFTNNI</sequence>
<dbReference type="GO" id="GO:0043122">
    <property type="term" value="P:regulation of canonical NF-kappaB signal transduction"/>
    <property type="evidence" value="ECO:0007669"/>
    <property type="project" value="TreeGrafter"/>
</dbReference>
<dbReference type="GO" id="GO:0008270">
    <property type="term" value="F:zinc ion binding"/>
    <property type="evidence" value="ECO:0007669"/>
    <property type="project" value="UniProtKB-KW"/>
</dbReference>
<dbReference type="PANTHER" id="PTHR10131:SF157">
    <property type="entry name" value="RECEPTOR-ASSOCIATED FACTOR, PUTATIVE-RELATED"/>
    <property type="match status" value="1"/>
</dbReference>
<keyword evidence="5" id="KW-0472">Membrane</keyword>
<evidence type="ECO:0000256" key="1">
    <source>
        <dbReference type="ARBA" id="ARBA00022723"/>
    </source>
</evidence>
<feature type="transmembrane region" description="Helical" evidence="5">
    <location>
        <begin position="192"/>
        <end position="210"/>
    </location>
</feature>
<dbReference type="PANTHER" id="PTHR10131">
    <property type="entry name" value="TNF RECEPTOR ASSOCIATED FACTOR"/>
    <property type="match status" value="1"/>
</dbReference>
<keyword evidence="5" id="KW-0812">Transmembrane</keyword>
<dbReference type="Pfam" id="PF13923">
    <property type="entry name" value="zf-C3HC4_2"/>
    <property type="match status" value="1"/>
</dbReference>
<dbReference type="STRING" id="1965070.A0A3S4QII9"/>
<dbReference type="PROSITE" id="PS00518">
    <property type="entry name" value="ZF_RING_1"/>
    <property type="match status" value="1"/>
</dbReference>
<accession>A0A3S4QII9</accession>
<dbReference type="InterPro" id="IPR017907">
    <property type="entry name" value="Znf_RING_CS"/>
</dbReference>
<keyword evidence="8" id="KW-1185">Reference proteome</keyword>
<evidence type="ECO:0000256" key="5">
    <source>
        <dbReference type="SAM" id="Phobius"/>
    </source>
</evidence>
<dbReference type="InterPro" id="IPR003613">
    <property type="entry name" value="Ubox_domain"/>
</dbReference>
<evidence type="ECO:0000256" key="2">
    <source>
        <dbReference type="ARBA" id="ARBA00022771"/>
    </source>
</evidence>
<gene>
    <name evidence="7" type="ORF">B4U79_19105</name>
</gene>
<evidence type="ECO:0000256" key="4">
    <source>
        <dbReference type="PROSITE-ProRule" id="PRU00175"/>
    </source>
</evidence>
<keyword evidence="2 4" id="KW-0863">Zinc-finger</keyword>
<protein>
    <submittedName>
        <fullName evidence="7">E3 ubiquitin-protein ligase NRDP1-like isoform X2</fullName>
    </submittedName>
</protein>
<evidence type="ECO:0000313" key="7">
    <source>
        <dbReference type="EMBL" id="RWS03949.1"/>
    </source>
</evidence>
<dbReference type="SUPFAM" id="SSF57850">
    <property type="entry name" value="RING/U-box"/>
    <property type="match status" value="1"/>
</dbReference>
<dbReference type="SMART" id="SM00504">
    <property type="entry name" value="Ubox"/>
    <property type="match status" value="1"/>
</dbReference>
<organism evidence="7 8">
    <name type="scientific">Dinothrombium tinctorium</name>
    <dbReference type="NCBI Taxonomy" id="1965070"/>
    <lineage>
        <taxon>Eukaryota</taxon>
        <taxon>Metazoa</taxon>
        <taxon>Ecdysozoa</taxon>
        <taxon>Arthropoda</taxon>
        <taxon>Chelicerata</taxon>
        <taxon>Arachnida</taxon>
        <taxon>Acari</taxon>
        <taxon>Acariformes</taxon>
        <taxon>Trombidiformes</taxon>
        <taxon>Prostigmata</taxon>
        <taxon>Anystina</taxon>
        <taxon>Parasitengona</taxon>
        <taxon>Trombidioidea</taxon>
        <taxon>Trombidiidae</taxon>
        <taxon>Dinothrombium</taxon>
    </lineage>
</organism>
<dbReference type="InterPro" id="IPR001841">
    <property type="entry name" value="Znf_RING"/>
</dbReference>
<evidence type="ECO:0000256" key="3">
    <source>
        <dbReference type="ARBA" id="ARBA00022833"/>
    </source>
</evidence>
<dbReference type="SUPFAM" id="SSF49599">
    <property type="entry name" value="TRAF domain-like"/>
    <property type="match status" value="1"/>
</dbReference>
<dbReference type="SMART" id="SM00184">
    <property type="entry name" value="RING"/>
    <property type="match status" value="1"/>
</dbReference>
<keyword evidence="3" id="KW-0862">Zinc</keyword>
<dbReference type="OrthoDB" id="6477712at2759"/>
<name>A0A3S4QII9_9ACAR</name>
<dbReference type="InterPro" id="IPR013083">
    <property type="entry name" value="Znf_RING/FYVE/PHD"/>
</dbReference>